<keyword evidence="5 9" id="KW-0812">Transmembrane</keyword>
<keyword evidence="4" id="KW-1003">Cell membrane</keyword>
<dbReference type="Gene3D" id="1.20.1510.10">
    <property type="entry name" value="Cation efflux protein transmembrane domain"/>
    <property type="match status" value="1"/>
</dbReference>
<evidence type="ECO:0000256" key="1">
    <source>
        <dbReference type="ARBA" id="ARBA00004651"/>
    </source>
</evidence>
<dbReference type="GO" id="GO:0006882">
    <property type="term" value="P:intracellular zinc ion homeostasis"/>
    <property type="evidence" value="ECO:0007669"/>
    <property type="project" value="TreeGrafter"/>
</dbReference>
<evidence type="ECO:0000256" key="7">
    <source>
        <dbReference type="ARBA" id="ARBA00023136"/>
    </source>
</evidence>
<dbReference type="InterPro" id="IPR027469">
    <property type="entry name" value="Cation_efflux_TMD_sf"/>
</dbReference>
<keyword evidence="6 9" id="KW-1133">Transmembrane helix</keyword>
<dbReference type="PANTHER" id="PTHR43840">
    <property type="entry name" value="MITOCHONDRIAL METAL TRANSPORTER 1-RELATED"/>
    <property type="match status" value="1"/>
</dbReference>
<sequence>MGHHHSHSHSPSKANNNLAIISTYCSIVSVLIIILVKLSGWLKTDSMSILASLVDSLLDCFTSVINMVALKYALQPPDDQHRFGHNKAEDLAGFIQAAFFGVSGIFVLGSCVKRIFYPQAISHDKIGLIVMIISTIITLCLVLFQLYVLRKTSSNIIEADHLHYKSDLFLNISVIISILASRYFNSELIDPILALFISLYIMKGAWDLLKKSFKNLMDEEFDEEEKQKIMNVINAHEKILSIHDLKTRYAGSKPFIQFHLVMNPDMNLRDAHILSDEIELSLLEIFPDAEIFIHQDPDGYDR</sequence>
<evidence type="ECO:0000256" key="2">
    <source>
        <dbReference type="ARBA" id="ARBA00008114"/>
    </source>
</evidence>
<evidence type="ECO:0000256" key="5">
    <source>
        <dbReference type="ARBA" id="ARBA00022692"/>
    </source>
</evidence>
<evidence type="ECO:0000256" key="8">
    <source>
        <dbReference type="ARBA" id="ARBA00068882"/>
    </source>
</evidence>
<reference evidence="12 13" key="1">
    <citation type="submission" date="2015-02" db="EMBL/GenBank/DDBJ databases">
        <title>Single cell genomics of a rare environmental alphaproteobacterium provides unique insights into Rickettsiaceae evolution.</title>
        <authorList>
            <person name="Martijn J."/>
            <person name="Schulz F."/>
            <person name="Zaremba-Niedzwiedzka K."/>
            <person name="Viklund J."/>
            <person name="Stepanauskas R."/>
            <person name="Andersson S.G.E."/>
            <person name="Horn M."/>
            <person name="Guy L."/>
            <person name="Ettema T.J.G."/>
        </authorList>
    </citation>
    <scope>NUCLEOTIDE SEQUENCE [LARGE SCALE GENOMIC DNA]</scope>
    <source>
        <strain evidence="12 13">SCGC AAA041-L04</strain>
    </source>
</reference>
<dbReference type="InterPro" id="IPR036837">
    <property type="entry name" value="Cation_efflux_CTD_sf"/>
</dbReference>
<gene>
    <name evidence="12" type="primary">fieF</name>
    <name evidence="12" type="ORF">SZ25_00778</name>
</gene>
<dbReference type="InterPro" id="IPR050291">
    <property type="entry name" value="CDF_Transporter"/>
</dbReference>
<dbReference type="SUPFAM" id="SSF161111">
    <property type="entry name" value="Cation efflux protein transmembrane domain-like"/>
    <property type="match status" value="1"/>
</dbReference>
<dbReference type="InterPro" id="IPR002524">
    <property type="entry name" value="Cation_efflux"/>
</dbReference>
<dbReference type="InterPro" id="IPR058533">
    <property type="entry name" value="Cation_efflux_TM"/>
</dbReference>
<dbReference type="Pfam" id="PF01545">
    <property type="entry name" value="Cation_efflux"/>
    <property type="match status" value="1"/>
</dbReference>
<dbReference type="InterPro" id="IPR027470">
    <property type="entry name" value="Cation_efflux_CTD"/>
</dbReference>
<dbReference type="GO" id="GO:0005886">
    <property type="term" value="C:plasma membrane"/>
    <property type="evidence" value="ECO:0007669"/>
    <property type="project" value="UniProtKB-SubCell"/>
</dbReference>
<dbReference type="Gene3D" id="3.30.70.1350">
    <property type="entry name" value="Cation efflux protein, cytoplasmic domain"/>
    <property type="match status" value="1"/>
</dbReference>
<keyword evidence="13" id="KW-1185">Reference proteome</keyword>
<feature type="transmembrane region" description="Helical" evidence="9">
    <location>
        <begin position="48"/>
        <end position="70"/>
    </location>
</feature>
<keyword evidence="7 9" id="KW-0472">Membrane</keyword>
<protein>
    <recommendedName>
        <fullName evidence="8">Protein p34</fullName>
    </recommendedName>
</protein>
<evidence type="ECO:0000256" key="4">
    <source>
        <dbReference type="ARBA" id="ARBA00022475"/>
    </source>
</evidence>
<dbReference type="GO" id="GO:0015086">
    <property type="term" value="F:cadmium ion transmembrane transporter activity"/>
    <property type="evidence" value="ECO:0007669"/>
    <property type="project" value="TreeGrafter"/>
</dbReference>
<dbReference type="AlphaFoldDB" id="A0A0F5MMW3"/>
<feature type="transmembrane region" description="Helical" evidence="9">
    <location>
        <begin position="128"/>
        <end position="148"/>
    </location>
</feature>
<evidence type="ECO:0000313" key="13">
    <source>
        <dbReference type="Proteomes" id="UP000033358"/>
    </source>
</evidence>
<evidence type="ECO:0000259" key="10">
    <source>
        <dbReference type="Pfam" id="PF01545"/>
    </source>
</evidence>
<dbReference type="NCBIfam" id="TIGR01297">
    <property type="entry name" value="CDF"/>
    <property type="match status" value="1"/>
</dbReference>
<dbReference type="Proteomes" id="UP000033358">
    <property type="component" value="Unassembled WGS sequence"/>
</dbReference>
<evidence type="ECO:0000259" key="11">
    <source>
        <dbReference type="Pfam" id="PF16916"/>
    </source>
</evidence>
<comment type="similarity">
    <text evidence="2">Belongs to the cation diffusion facilitator (CDF) transporter (TC 2.A.4) family.</text>
</comment>
<proteinExistence type="inferred from homology"/>
<evidence type="ECO:0000256" key="6">
    <source>
        <dbReference type="ARBA" id="ARBA00022989"/>
    </source>
</evidence>
<dbReference type="Pfam" id="PF16916">
    <property type="entry name" value="ZT_dimer"/>
    <property type="match status" value="1"/>
</dbReference>
<comment type="subcellular location">
    <subcellularLocation>
        <location evidence="1">Cell membrane</location>
        <topology evidence="1">Multi-pass membrane protein</topology>
    </subcellularLocation>
</comment>
<evidence type="ECO:0000256" key="3">
    <source>
        <dbReference type="ARBA" id="ARBA00022448"/>
    </source>
</evidence>
<accession>A0A0F5MMW3</accession>
<dbReference type="FunFam" id="3.30.70.1350:FF:000002">
    <property type="entry name" value="Ferrous-iron efflux pump FieF"/>
    <property type="match status" value="1"/>
</dbReference>
<feature type="domain" description="Cation efflux protein cytoplasmic" evidence="11">
    <location>
        <begin position="222"/>
        <end position="297"/>
    </location>
</feature>
<feature type="transmembrane region" description="Helical" evidence="9">
    <location>
        <begin position="191"/>
        <end position="209"/>
    </location>
</feature>
<evidence type="ECO:0000256" key="9">
    <source>
        <dbReference type="SAM" id="Phobius"/>
    </source>
</evidence>
<comment type="caution">
    <text evidence="12">The sequence shown here is derived from an EMBL/GenBank/DDBJ whole genome shotgun (WGS) entry which is preliminary data.</text>
</comment>
<dbReference type="GO" id="GO:0015341">
    <property type="term" value="F:zinc efflux antiporter activity"/>
    <property type="evidence" value="ECO:0007669"/>
    <property type="project" value="TreeGrafter"/>
</dbReference>
<feature type="domain" description="Cation efflux protein transmembrane" evidence="10">
    <location>
        <begin position="26"/>
        <end position="217"/>
    </location>
</feature>
<evidence type="ECO:0000313" key="12">
    <source>
        <dbReference type="EMBL" id="KKB96153.1"/>
    </source>
</evidence>
<dbReference type="EMBL" id="JYHA01000127">
    <property type="protein sequence ID" value="KKB96153.1"/>
    <property type="molecule type" value="Genomic_DNA"/>
</dbReference>
<name>A0A0F5MMW3_9RICK</name>
<dbReference type="SUPFAM" id="SSF160240">
    <property type="entry name" value="Cation efflux protein cytoplasmic domain-like"/>
    <property type="match status" value="1"/>
</dbReference>
<organism evidence="12 13">
    <name type="scientific">Candidatus Arcanibacter lacustris</name>
    <dbReference type="NCBI Taxonomy" id="1607817"/>
    <lineage>
        <taxon>Bacteria</taxon>
        <taxon>Pseudomonadati</taxon>
        <taxon>Pseudomonadota</taxon>
        <taxon>Alphaproteobacteria</taxon>
        <taxon>Rickettsiales</taxon>
        <taxon>Candidatus Arcanibacter</taxon>
    </lineage>
</organism>
<feature type="transmembrane region" description="Helical" evidence="9">
    <location>
        <begin position="91"/>
        <end position="116"/>
    </location>
</feature>
<dbReference type="PANTHER" id="PTHR43840:SF41">
    <property type="entry name" value="CATION-EFFLUX PUMP FIEF"/>
    <property type="match status" value="1"/>
</dbReference>
<keyword evidence="3" id="KW-0813">Transport</keyword>
<feature type="transmembrane region" description="Helical" evidence="9">
    <location>
        <begin position="168"/>
        <end position="185"/>
    </location>
</feature>
<dbReference type="GO" id="GO:0015093">
    <property type="term" value="F:ferrous iron transmembrane transporter activity"/>
    <property type="evidence" value="ECO:0007669"/>
    <property type="project" value="TreeGrafter"/>
</dbReference>
<feature type="transmembrane region" description="Helical" evidence="9">
    <location>
        <begin position="21"/>
        <end position="42"/>
    </location>
</feature>